<gene>
    <name evidence="3" type="ORF">GEV33_008455</name>
</gene>
<proteinExistence type="predicted"/>
<dbReference type="Gene3D" id="3.40.50.1820">
    <property type="entry name" value="alpha/beta hydrolase"/>
    <property type="match status" value="1"/>
</dbReference>
<dbReference type="PANTHER" id="PTHR11005">
    <property type="entry name" value="LYSOSOMAL ACID LIPASE-RELATED"/>
    <property type="match status" value="1"/>
</dbReference>
<comment type="caution">
    <text evidence="3">The sequence shown here is derived from an EMBL/GenBank/DDBJ whole genome shotgun (WGS) entry which is preliminary data.</text>
</comment>
<dbReference type="InterPro" id="IPR006693">
    <property type="entry name" value="AB_hydrolase_lipase"/>
</dbReference>
<evidence type="ECO:0000259" key="2">
    <source>
        <dbReference type="Pfam" id="PF04083"/>
    </source>
</evidence>
<sequence length="511" mass="55447">MPFPANLHKLPFFQICLCLVVGATWADKAAPAKQKVVGKRGVLGLGDGLLHGGLGLGLGGGAVALSGTALGLGAATIDLGSTTHTHTTITRHLGVPVPVPHAVPVDRPIPVPVGVPVGVPVDHPVPVAVPRPYPVTIERTVAVPVDRPVAVPVPHPVSVPVVKPVGVPVPAPYPVPVAKPVAVPVAHPVPVAVASPVLVSKHPCADNNVCPTYRDYVTMRNNSNCWYNYAADLKVPEIIRRAGYPFMEYKVQTKDGYILSVFRIPSVQQKKGPVFMLHGVQSTSGIFVSLGRDSLAFLLADAGYDVWLGNYRGTEYSEGHTHLNVTQRDYWNYGVDEIALIDVPTMLNLVRYNTWKRGKIVYIGHSLGTTAAMMYACEYQEHAKETIKLFIFMSPAYKLNNMRSPYRIFLPLMRTALVSLDFFHYGEHPVYSSHNFVGVDEGHVQQPLTLREKRGNKIGGGCDVVNVVGTLKHFAALSHLNFLTVVFTLGNGQPLRLESLIRLRASNLLAL</sequence>
<dbReference type="AlphaFoldDB" id="A0A8J6HIR2"/>
<dbReference type="SUPFAM" id="SSF53474">
    <property type="entry name" value="alpha/beta-Hydrolases"/>
    <property type="match status" value="1"/>
</dbReference>
<feature type="signal peptide" evidence="1">
    <location>
        <begin position="1"/>
        <end position="26"/>
    </location>
</feature>
<reference evidence="3" key="2">
    <citation type="submission" date="2021-08" db="EMBL/GenBank/DDBJ databases">
        <authorList>
            <person name="Eriksson T."/>
        </authorList>
    </citation>
    <scope>NUCLEOTIDE SEQUENCE</scope>
    <source>
        <strain evidence="3">Stoneville</strain>
        <tissue evidence="3">Whole head</tissue>
    </source>
</reference>
<keyword evidence="1" id="KW-0732">Signal</keyword>
<evidence type="ECO:0000256" key="1">
    <source>
        <dbReference type="SAM" id="SignalP"/>
    </source>
</evidence>
<dbReference type="GO" id="GO:0006629">
    <property type="term" value="P:lipid metabolic process"/>
    <property type="evidence" value="ECO:0007669"/>
    <property type="project" value="InterPro"/>
</dbReference>
<name>A0A8J6HIR2_TENMO</name>
<protein>
    <recommendedName>
        <fullName evidence="2">Partial AB-hydrolase lipase domain-containing protein</fullName>
    </recommendedName>
</protein>
<dbReference type="Proteomes" id="UP000719412">
    <property type="component" value="Unassembled WGS sequence"/>
</dbReference>
<feature type="domain" description="Partial AB-hydrolase lipase" evidence="2">
    <location>
        <begin position="235"/>
        <end position="289"/>
    </location>
</feature>
<evidence type="ECO:0000313" key="3">
    <source>
        <dbReference type="EMBL" id="KAH0814338.1"/>
    </source>
</evidence>
<accession>A0A8J6HIR2</accession>
<evidence type="ECO:0000313" key="4">
    <source>
        <dbReference type="Proteomes" id="UP000719412"/>
    </source>
</evidence>
<organism evidence="3 4">
    <name type="scientific">Tenebrio molitor</name>
    <name type="common">Yellow mealworm beetle</name>
    <dbReference type="NCBI Taxonomy" id="7067"/>
    <lineage>
        <taxon>Eukaryota</taxon>
        <taxon>Metazoa</taxon>
        <taxon>Ecdysozoa</taxon>
        <taxon>Arthropoda</taxon>
        <taxon>Hexapoda</taxon>
        <taxon>Insecta</taxon>
        <taxon>Pterygota</taxon>
        <taxon>Neoptera</taxon>
        <taxon>Endopterygota</taxon>
        <taxon>Coleoptera</taxon>
        <taxon>Polyphaga</taxon>
        <taxon>Cucujiformia</taxon>
        <taxon>Tenebrionidae</taxon>
        <taxon>Tenebrio</taxon>
    </lineage>
</organism>
<keyword evidence="4" id="KW-1185">Reference proteome</keyword>
<feature type="chain" id="PRO_5035164156" description="Partial AB-hydrolase lipase domain-containing protein" evidence="1">
    <location>
        <begin position="27"/>
        <end position="511"/>
    </location>
</feature>
<dbReference type="EMBL" id="JABDTM020024373">
    <property type="protein sequence ID" value="KAH0814338.1"/>
    <property type="molecule type" value="Genomic_DNA"/>
</dbReference>
<dbReference type="Pfam" id="PF04083">
    <property type="entry name" value="Abhydro_lipase"/>
    <property type="match status" value="1"/>
</dbReference>
<dbReference type="InterPro" id="IPR029058">
    <property type="entry name" value="AB_hydrolase_fold"/>
</dbReference>
<reference evidence="3" key="1">
    <citation type="journal article" date="2020" name="J Insects Food Feed">
        <title>The yellow mealworm (Tenebrio molitor) genome: a resource for the emerging insects as food and feed industry.</title>
        <authorList>
            <person name="Eriksson T."/>
            <person name="Andere A."/>
            <person name="Kelstrup H."/>
            <person name="Emery V."/>
            <person name="Picard C."/>
        </authorList>
    </citation>
    <scope>NUCLEOTIDE SEQUENCE</scope>
    <source>
        <strain evidence="3">Stoneville</strain>
        <tissue evidence="3">Whole head</tissue>
    </source>
</reference>